<comment type="caution">
    <text evidence="2">The sequence shown here is derived from an EMBL/GenBank/DDBJ whole genome shotgun (WGS) entry which is preliminary data.</text>
</comment>
<organism evidence="2 3">
    <name type="scientific">Leptospira ilyithenensis</name>
    <dbReference type="NCBI Taxonomy" id="2484901"/>
    <lineage>
        <taxon>Bacteria</taxon>
        <taxon>Pseudomonadati</taxon>
        <taxon>Spirochaetota</taxon>
        <taxon>Spirochaetia</taxon>
        <taxon>Leptospirales</taxon>
        <taxon>Leptospiraceae</taxon>
        <taxon>Leptospira</taxon>
    </lineage>
</organism>
<keyword evidence="1" id="KW-1133">Transmembrane helix</keyword>
<protein>
    <submittedName>
        <fullName evidence="2">Uncharacterized protein</fullName>
    </submittedName>
</protein>
<keyword evidence="1" id="KW-0472">Membrane</keyword>
<keyword evidence="3" id="KW-1185">Reference proteome</keyword>
<evidence type="ECO:0000313" key="3">
    <source>
        <dbReference type="Proteomes" id="UP000298264"/>
    </source>
</evidence>
<keyword evidence="1" id="KW-0812">Transmembrane</keyword>
<proteinExistence type="predicted"/>
<evidence type="ECO:0000256" key="1">
    <source>
        <dbReference type="SAM" id="Phobius"/>
    </source>
</evidence>
<dbReference type="NCBIfam" id="NF047612">
    <property type="entry name" value="LIC_10740_fam"/>
    <property type="match status" value="1"/>
</dbReference>
<feature type="transmembrane region" description="Helical" evidence="1">
    <location>
        <begin position="38"/>
        <end position="58"/>
    </location>
</feature>
<dbReference type="EMBL" id="RQHV01000036">
    <property type="protein sequence ID" value="TGN11847.1"/>
    <property type="molecule type" value="Genomic_DNA"/>
</dbReference>
<accession>A0A4V6QMT8</accession>
<dbReference type="OrthoDB" id="336616at2"/>
<name>A0A4V6QMT8_9LEPT</name>
<dbReference type="AlphaFoldDB" id="A0A4V6QMT8"/>
<gene>
    <name evidence="2" type="ORF">EHS11_04880</name>
</gene>
<dbReference type="RefSeq" id="WP_135763296.1">
    <property type="nucleotide sequence ID" value="NZ_RQHV01000036.1"/>
</dbReference>
<dbReference type="Proteomes" id="UP000298264">
    <property type="component" value="Unassembled WGS sequence"/>
</dbReference>
<sequence length="274" mass="31576">MLHPKIKEYSEIAKEKGYAWGSQFYRLGTGIEVTTNRFLFLFFSWFSLLLFFTFFILAEKNPFNLLVPFNVFQLPNYDHRSNFKVFISDGADLQAPITRLVLANENKSEFIYQLIEEVGAPPYFLPEKNEENAEIVFTPKKLLPLQYSLTNIWFREKEQTIILDWNETSLEQVMNQYRLAKSGQGSALVDDEEQNQTVDTITYYSGPELGPKESEESVRAKKLKALAATFKAIDATILANFSEFKTIQHKLNGVSKEFPGLLDYSLLEDKKSSN</sequence>
<reference evidence="2" key="1">
    <citation type="journal article" date="2019" name="PLoS Negl. Trop. Dis.">
        <title>Revisiting the worldwide diversity of Leptospira species in the environment.</title>
        <authorList>
            <person name="Vincent A.T."/>
            <person name="Schiettekatte O."/>
            <person name="Bourhy P."/>
            <person name="Veyrier F.J."/>
            <person name="Picardeau M."/>
        </authorList>
    </citation>
    <scope>NUCLEOTIDE SEQUENCE [LARGE SCALE GENOMIC DNA]</scope>
    <source>
        <strain evidence="2">201400974</strain>
    </source>
</reference>
<evidence type="ECO:0000313" key="2">
    <source>
        <dbReference type="EMBL" id="TGN11847.1"/>
    </source>
</evidence>